<dbReference type="InterPro" id="IPR015797">
    <property type="entry name" value="NUDIX_hydrolase-like_dom_sf"/>
</dbReference>
<dbReference type="EMBL" id="JBAKAR010000135">
    <property type="protein sequence ID" value="MEL0615014.1"/>
    <property type="molecule type" value="Genomic_DNA"/>
</dbReference>
<organism evidence="1 2">
    <name type="scientific">Marinomonas arenicola</name>
    <dbReference type="NCBI Taxonomy" id="569601"/>
    <lineage>
        <taxon>Bacteria</taxon>
        <taxon>Pseudomonadati</taxon>
        <taxon>Pseudomonadota</taxon>
        <taxon>Gammaproteobacteria</taxon>
        <taxon>Oceanospirillales</taxon>
        <taxon>Oceanospirillaceae</taxon>
        <taxon>Marinomonas</taxon>
    </lineage>
</organism>
<comment type="caution">
    <text evidence="1">The sequence shown here is derived from an EMBL/GenBank/DDBJ whole genome shotgun (WGS) entry which is preliminary data.</text>
</comment>
<reference evidence="1 2" key="1">
    <citation type="submission" date="2024-02" db="EMBL/GenBank/DDBJ databases">
        <title>Bacteria isolated from the canopy kelp, Nereocystis luetkeana.</title>
        <authorList>
            <person name="Pfister C.A."/>
            <person name="Younker I.T."/>
            <person name="Light S.H."/>
        </authorList>
    </citation>
    <scope>NUCLEOTIDE SEQUENCE [LARGE SCALE GENOMIC DNA]</scope>
    <source>
        <strain evidence="1 2">TI.4.07</strain>
    </source>
</reference>
<keyword evidence="1" id="KW-0378">Hydrolase</keyword>
<protein>
    <submittedName>
        <fullName evidence="1">NUDIX hydrolase</fullName>
    </submittedName>
</protein>
<accession>A0ABU9GBJ3</accession>
<dbReference type="SUPFAM" id="SSF55811">
    <property type="entry name" value="Nudix"/>
    <property type="match status" value="1"/>
</dbReference>
<feature type="non-terminal residue" evidence="1">
    <location>
        <position position="1"/>
    </location>
</feature>
<dbReference type="Proteomes" id="UP001379949">
    <property type="component" value="Unassembled WGS sequence"/>
</dbReference>
<proteinExistence type="predicted"/>
<keyword evidence="2" id="KW-1185">Reference proteome</keyword>
<gene>
    <name evidence="1" type="ORF">V6242_17880</name>
</gene>
<sequence length="77" mass="8452">SLEEAGVTVKILEYLFKYVPSPGGLVEYLRMYAGECDASAVDVNRTHGLDEENDEIRLHLLDADVAIALLDSDVENA</sequence>
<name>A0ABU9GBJ3_9GAMM</name>
<feature type="non-terminal residue" evidence="1">
    <location>
        <position position="77"/>
    </location>
</feature>
<evidence type="ECO:0000313" key="1">
    <source>
        <dbReference type="EMBL" id="MEL0615014.1"/>
    </source>
</evidence>
<evidence type="ECO:0000313" key="2">
    <source>
        <dbReference type="Proteomes" id="UP001379949"/>
    </source>
</evidence>
<dbReference type="Gene3D" id="3.90.79.10">
    <property type="entry name" value="Nucleoside Triphosphate Pyrophosphohydrolase"/>
    <property type="match status" value="1"/>
</dbReference>
<dbReference type="GO" id="GO:0016787">
    <property type="term" value="F:hydrolase activity"/>
    <property type="evidence" value="ECO:0007669"/>
    <property type="project" value="UniProtKB-KW"/>
</dbReference>